<comment type="subcellular location">
    <subcellularLocation>
        <location evidence="1">Membrane</location>
        <topology evidence="1">Multi-pass membrane protein</topology>
    </subcellularLocation>
</comment>
<feature type="transmembrane region" description="Helical" evidence="7">
    <location>
        <begin position="199"/>
        <end position="221"/>
    </location>
</feature>
<evidence type="ECO:0000259" key="8">
    <source>
        <dbReference type="PROSITE" id="PS50850"/>
    </source>
</evidence>
<feature type="transmembrane region" description="Helical" evidence="7">
    <location>
        <begin position="346"/>
        <end position="367"/>
    </location>
</feature>
<feature type="transmembrane region" description="Helical" evidence="7">
    <location>
        <begin position="81"/>
        <end position="99"/>
    </location>
</feature>
<feature type="transmembrane region" description="Helical" evidence="7">
    <location>
        <begin position="272"/>
        <end position="294"/>
    </location>
</feature>
<feature type="transmembrane region" description="Helical" evidence="7">
    <location>
        <begin position="373"/>
        <end position="394"/>
    </location>
</feature>
<feature type="transmembrane region" description="Helical" evidence="7">
    <location>
        <begin position="401"/>
        <end position="420"/>
    </location>
</feature>
<keyword evidence="2" id="KW-0813">Transport</keyword>
<evidence type="ECO:0000256" key="7">
    <source>
        <dbReference type="SAM" id="Phobius"/>
    </source>
</evidence>
<evidence type="ECO:0000256" key="6">
    <source>
        <dbReference type="SAM" id="MobiDB-lite"/>
    </source>
</evidence>
<name>A0AAW0ABG1_9AGAR</name>
<evidence type="ECO:0000256" key="3">
    <source>
        <dbReference type="ARBA" id="ARBA00022692"/>
    </source>
</evidence>
<keyword evidence="4 7" id="KW-1133">Transmembrane helix</keyword>
<feature type="transmembrane region" description="Helical" evidence="7">
    <location>
        <begin position="167"/>
        <end position="187"/>
    </location>
</feature>
<feature type="transmembrane region" description="Helical" evidence="7">
    <location>
        <begin position="43"/>
        <end position="69"/>
    </location>
</feature>
<evidence type="ECO:0000313" key="10">
    <source>
        <dbReference type="Proteomes" id="UP001362999"/>
    </source>
</evidence>
<accession>A0AAW0ABG1</accession>
<feature type="transmembrane region" description="Helical" evidence="7">
    <location>
        <begin position="511"/>
        <end position="531"/>
    </location>
</feature>
<dbReference type="AlphaFoldDB" id="A0AAW0ABG1"/>
<feature type="compositionally biased region" description="Polar residues" evidence="6">
    <location>
        <begin position="1"/>
        <end position="13"/>
    </location>
</feature>
<evidence type="ECO:0000256" key="4">
    <source>
        <dbReference type="ARBA" id="ARBA00022989"/>
    </source>
</evidence>
<sequence>MSTGVPTQNTHPDSPTAEMHEKIPSEHSSNSDEELEYATGLRLVAVMGTILLTTLLAALDLGIVATAIPKITDDFKRLDDVGWYGSACFLLVGTSSPMWGKLYKYFSARLVYLLSVVIFLVGSIVAAAAPSSSALIVGRALQGWGCSGSLAGSVLMISFNAPPSKRPMLIGVWMGVFMLSTIIGPLIGGAFTSEVTWRWCFWINLPVGGPVVAAILLFLHVPKHITPMPASWREILMQLDFPGFTLLLASLVSLTLALQWGGQTKPWNDSSVIATLVMAFVLTLAFVLAEWLQGAYAMVPLSLLKPRLTWTNALYGYIANLVNLQVLFYLPLYFQSIHGQSAITSGVNTLPYMAFFAAGALLSGFLIGKTRFLQPYELISSLLCTAGAALVYTLERDSSKARYIGAQVLLGFGIGLGNQVPMTTLQTFSKQEDVASTTGIMLMCNAISGAYFVTAAQSIFANRILKTLARTAPSLDAGTVLATGASDIQRVFAGTELNAVTDAYMVGIKDVFAFSLAAAALTVLIALGIPFRRLPKNDDAVDPVMAKSNGKMEGVTEGSRLP</sequence>
<dbReference type="PANTHER" id="PTHR23501:SF177">
    <property type="entry name" value="MAJOR FACILITATOR SUPERFAMILY (MFS) PROFILE DOMAIN-CONTAINING PROTEIN-RELATED"/>
    <property type="match status" value="1"/>
</dbReference>
<protein>
    <submittedName>
        <fullName evidence="9">Major facilitator superfamily domain-containing protein</fullName>
    </submittedName>
</protein>
<evidence type="ECO:0000256" key="1">
    <source>
        <dbReference type="ARBA" id="ARBA00004141"/>
    </source>
</evidence>
<dbReference type="GO" id="GO:0022857">
    <property type="term" value="F:transmembrane transporter activity"/>
    <property type="evidence" value="ECO:0007669"/>
    <property type="project" value="InterPro"/>
</dbReference>
<feature type="transmembrane region" description="Helical" evidence="7">
    <location>
        <begin position="440"/>
        <end position="460"/>
    </location>
</feature>
<dbReference type="Proteomes" id="UP001362999">
    <property type="component" value="Unassembled WGS sequence"/>
</dbReference>
<dbReference type="SUPFAM" id="SSF103473">
    <property type="entry name" value="MFS general substrate transporter"/>
    <property type="match status" value="1"/>
</dbReference>
<dbReference type="Gene3D" id="1.20.1250.20">
    <property type="entry name" value="MFS general substrate transporter like domains"/>
    <property type="match status" value="2"/>
</dbReference>
<keyword evidence="3 7" id="KW-0812">Transmembrane</keyword>
<comment type="caution">
    <text evidence="9">The sequence shown here is derived from an EMBL/GenBank/DDBJ whole genome shotgun (WGS) entry which is preliminary data.</text>
</comment>
<feature type="non-terminal residue" evidence="9">
    <location>
        <position position="562"/>
    </location>
</feature>
<dbReference type="InterPro" id="IPR036259">
    <property type="entry name" value="MFS_trans_sf"/>
</dbReference>
<feature type="transmembrane region" description="Helical" evidence="7">
    <location>
        <begin position="111"/>
        <end position="129"/>
    </location>
</feature>
<dbReference type="PANTHER" id="PTHR23501">
    <property type="entry name" value="MAJOR FACILITATOR SUPERFAMILY"/>
    <property type="match status" value="1"/>
</dbReference>
<reference evidence="9 10" key="1">
    <citation type="journal article" date="2024" name="J Genomics">
        <title>Draft genome sequencing and assembly of Favolaschia claudopus CIRM-BRFM 2984 isolated from oak limbs.</title>
        <authorList>
            <person name="Navarro D."/>
            <person name="Drula E."/>
            <person name="Chaduli D."/>
            <person name="Cazenave R."/>
            <person name="Ahrendt S."/>
            <person name="Wang J."/>
            <person name="Lipzen A."/>
            <person name="Daum C."/>
            <person name="Barry K."/>
            <person name="Grigoriev I.V."/>
            <person name="Favel A."/>
            <person name="Rosso M.N."/>
            <person name="Martin F."/>
        </authorList>
    </citation>
    <scope>NUCLEOTIDE SEQUENCE [LARGE SCALE GENOMIC DNA]</scope>
    <source>
        <strain evidence="9 10">CIRM-BRFM 2984</strain>
    </source>
</reference>
<feature type="region of interest" description="Disordered" evidence="6">
    <location>
        <begin position="1"/>
        <end position="32"/>
    </location>
</feature>
<dbReference type="InterPro" id="IPR020846">
    <property type="entry name" value="MFS_dom"/>
</dbReference>
<dbReference type="Pfam" id="PF07690">
    <property type="entry name" value="MFS_1"/>
    <property type="match status" value="1"/>
</dbReference>
<gene>
    <name evidence="9" type="ORF">R3P38DRAFT_3037138</name>
</gene>
<evidence type="ECO:0000256" key="2">
    <source>
        <dbReference type="ARBA" id="ARBA00022448"/>
    </source>
</evidence>
<feature type="transmembrane region" description="Helical" evidence="7">
    <location>
        <begin position="314"/>
        <end position="334"/>
    </location>
</feature>
<dbReference type="PROSITE" id="PS50850">
    <property type="entry name" value="MFS"/>
    <property type="match status" value="1"/>
</dbReference>
<dbReference type="GO" id="GO:0005886">
    <property type="term" value="C:plasma membrane"/>
    <property type="evidence" value="ECO:0007669"/>
    <property type="project" value="TreeGrafter"/>
</dbReference>
<evidence type="ECO:0000313" key="9">
    <source>
        <dbReference type="EMBL" id="KAK7006179.1"/>
    </source>
</evidence>
<keyword evidence="10" id="KW-1185">Reference proteome</keyword>
<dbReference type="EMBL" id="JAWWNJ010000076">
    <property type="protein sequence ID" value="KAK7006179.1"/>
    <property type="molecule type" value="Genomic_DNA"/>
</dbReference>
<feature type="region of interest" description="Disordered" evidence="6">
    <location>
        <begin position="542"/>
        <end position="562"/>
    </location>
</feature>
<dbReference type="CDD" id="cd17502">
    <property type="entry name" value="MFS_Azr1_MDR_like"/>
    <property type="match status" value="1"/>
</dbReference>
<dbReference type="InterPro" id="IPR011701">
    <property type="entry name" value="MFS"/>
</dbReference>
<evidence type="ECO:0000256" key="5">
    <source>
        <dbReference type="ARBA" id="ARBA00023136"/>
    </source>
</evidence>
<keyword evidence="5 7" id="KW-0472">Membrane</keyword>
<organism evidence="9 10">
    <name type="scientific">Favolaschia claudopus</name>
    <dbReference type="NCBI Taxonomy" id="2862362"/>
    <lineage>
        <taxon>Eukaryota</taxon>
        <taxon>Fungi</taxon>
        <taxon>Dikarya</taxon>
        <taxon>Basidiomycota</taxon>
        <taxon>Agaricomycotina</taxon>
        <taxon>Agaricomycetes</taxon>
        <taxon>Agaricomycetidae</taxon>
        <taxon>Agaricales</taxon>
        <taxon>Marasmiineae</taxon>
        <taxon>Mycenaceae</taxon>
        <taxon>Favolaschia</taxon>
    </lineage>
</organism>
<proteinExistence type="predicted"/>
<feature type="domain" description="Major facilitator superfamily (MFS) profile" evidence="8">
    <location>
        <begin position="46"/>
        <end position="534"/>
    </location>
</feature>
<feature type="transmembrane region" description="Helical" evidence="7">
    <location>
        <begin position="241"/>
        <end position="260"/>
    </location>
</feature>